<accession>A0A8J4LLK5</accession>
<comment type="caution">
    <text evidence="2">The sequence shown here is derived from an EMBL/GenBank/DDBJ whole genome shotgun (WGS) entry which is preliminary data.</text>
</comment>
<feature type="non-terminal residue" evidence="2">
    <location>
        <position position="1"/>
    </location>
</feature>
<protein>
    <submittedName>
        <fullName evidence="2">Uncharacterized protein</fullName>
    </submittedName>
</protein>
<sequence length="260" mass="27341">AGTSSITNAAAAATSGDPDGKILSAAVIGVGFAAAVAYEVAVQLQPPHSSSAGGSGGGLMATVLLLLEDPRLRRCCEVVSQPWFQLRDWVAGWRPDLDMTEFAMVGRLLEEQGHSAQMDYVGGLAPPGVSRAQWDLLAEEQARSANGRAGYGWEEMQYSWTVLYGMVEALYDKHCARRDDGKRASAATTTGVADRGGGTGGDGSSSSATATSSASAGPPADPPRLPAWEAFLLDVYALAERPEAQLEYLVRYRPTAAMDE</sequence>
<gene>
    <name evidence="2" type="ORF">Vretimale_7424</name>
</gene>
<feature type="region of interest" description="Disordered" evidence="1">
    <location>
        <begin position="180"/>
        <end position="223"/>
    </location>
</feature>
<organism evidence="2 3">
    <name type="scientific">Volvox reticuliferus</name>
    <dbReference type="NCBI Taxonomy" id="1737510"/>
    <lineage>
        <taxon>Eukaryota</taxon>
        <taxon>Viridiplantae</taxon>
        <taxon>Chlorophyta</taxon>
        <taxon>core chlorophytes</taxon>
        <taxon>Chlorophyceae</taxon>
        <taxon>CS clade</taxon>
        <taxon>Chlamydomonadales</taxon>
        <taxon>Volvocaceae</taxon>
        <taxon>Volvox</taxon>
    </lineage>
</organism>
<feature type="compositionally biased region" description="Low complexity" evidence="1">
    <location>
        <begin position="204"/>
        <end position="218"/>
    </location>
</feature>
<name>A0A8J4LLK5_9CHLO</name>
<evidence type="ECO:0000256" key="1">
    <source>
        <dbReference type="SAM" id="MobiDB-lite"/>
    </source>
</evidence>
<dbReference type="AlphaFoldDB" id="A0A8J4LLK5"/>
<evidence type="ECO:0000313" key="3">
    <source>
        <dbReference type="Proteomes" id="UP000722791"/>
    </source>
</evidence>
<evidence type="ECO:0000313" key="2">
    <source>
        <dbReference type="EMBL" id="GIM02638.1"/>
    </source>
</evidence>
<dbReference type="Proteomes" id="UP000722791">
    <property type="component" value="Unassembled WGS sequence"/>
</dbReference>
<reference evidence="2" key="1">
    <citation type="journal article" date="2021" name="Proc. Natl. Acad. Sci. U.S.A.">
        <title>Three genomes in the algal genus Volvox reveal the fate of a haploid sex-determining region after a transition to homothallism.</title>
        <authorList>
            <person name="Yamamoto K."/>
            <person name="Hamaji T."/>
            <person name="Kawai-Toyooka H."/>
            <person name="Matsuzaki R."/>
            <person name="Takahashi F."/>
            <person name="Nishimura Y."/>
            <person name="Kawachi M."/>
            <person name="Noguchi H."/>
            <person name="Minakuchi Y."/>
            <person name="Umen J.G."/>
            <person name="Toyoda A."/>
            <person name="Nozaki H."/>
        </authorList>
    </citation>
    <scope>NUCLEOTIDE SEQUENCE</scope>
    <source>
        <strain evidence="2">NIES-3785</strain>
    </source>
</reference>
<feature type="non-terminal residue" evidence="2">
    <location>
        <position position="260"/>
    </location>
</feature>
<proteinExistence type="predicted"/>
<dbReference type="EMBL" id="BNCQ01000012">
    <property type="protein sequence ID" value="GIM02638.1"/>
    <property type="molecule type" value="Genomic_DNA"/>
</dbReference>
<feature type="compositionally biased region" description="Gly residues" evidence="1">
    <location>
        <begin position="194"/>
        <end position="203"/>
    </location>
</feature>